<organism evidence="5">
    <name type="scientific">Thermodesulfovibrio obliviosus</name>
    <dbReference type="NCBI Taxonomy" id="3118332"/>
    <lineage>
        <taxon>Bacteria</taxon>
        <taxon>Pseudomonadati</taxon>
        <taxon>Nitrospirota</taxon>
        <taxon>Thermodesulfovibrionia</taxon>
        <taxon>Thermodesulfovibrionales</taxon>
        <taxon>Thermodesulfovibrionaceae</taxon>
        <taxon>Thermodesulfovibrio</taxon>
    </lineage>
</organism>
<dbReference type="EMBL" id="CP144374">
    <property type="protein sequence ID" value="XCH49470.1"/>
    <property type="molecule type" value="Genomic_DNA"/>
</dbReference>
<keyword evidence="2" id="KW-0540">Nuclease</keyword>
<gene>
    <name evidence="5" type="ORF">V4D31_00635</name>
</gene>
<evidence type="ECO:0000256" key="3">
    <source>
        <dbReference type="ARBA" id="ARBA00022801"/>
    </source>
</evidence>
<dbReference type="GO" id="GO:0004540">
    <property type="term" value="F:RNA nuclease activity"/>
    <property type="evidence" value="ECO:0007669"/>
    <property type="project" value="InterPro"/>
</dbReference>
<protein>
    <submittedName>
        <fullName evidence="5">HepT-like ribonuclease domain-containing protein</fullName>
    </submittedName>
</protein>
<dbReference type="GO" id="GO:0016787">
    <property type="term" value="F:hydrolase activity"/>
    <property type="evidence" value="ECO:0007669"/>
    <property type="project" value="UniProtKB-KW"/>
</dbReference>
<dbReference type="GO" id="GO:0110001">
    <property type="term" value="C:toxin-antitoxin complex"/>
    <property type="evidence" value="ECO:0007669"/>
    <property type="project" value="InterPro"/>
</dbReference>
<proteinExistence type="inferred from homology"/>
<dbReference type="Pfam" id="PF01934">
    <property type="entry name" value="HepT-like"/>
    <property type="match status" value="1"/>
</dbReference>
<accession>A0AAU8H3F6</accession>
<evidence type="ECO:0000313" key="5">
    <source>
        <dbReference type="EMBL" id="XCH49470.1"/>
    </source>
</evidence>
<evidence type="ECO:0000256" key="1">
    <source>
        <dbReference type="ARBA" id="ARBA00022649"/>
    </source>
</evidence>
<dbReference type="RefSeq" id="WP_353687104.1">
    <property type="nucleotide sequence ID" value="NZ_CP144374.1"/>
</dbReference>
<dbReference type="AlphaFoldDB" id="A0AAU8H3F6"/>
<sequence>MFSQNISEALSSMDRFRNLLIHRYKQIDFKKVYEFTKNLEVIGEFKKTVIKLLEAETENHERKTH</sequence>
<reference evidence="5" key="1">
    <citation type="submission" date="2024-01" db="EMBL/GenBank/DDBJ databases">
        <title>The first autotrophic representatives of the genus Thermodesulfovibrio.</title>
        <authorList>
            <person name="Maltseva A.I."/>
            <person name="Elcheninov A.G."/>
            <person name="Kublanov I.V."/>
            <person name="Lebedinsky A.V."/>
            <person name="Frolov E.N."/>
        </authorList>
    </citation>
    <scope>NUCLEOTIDE SEQUENCE</scope>
    <source>
        <strain evidence="5">3462-1</strain>
    </source>
</reference>
<keyword evidence="1" id="KW-1277">Toxin-antitoxin system</keyword>
<comment type="similarity">
    <text evidence="4">Belongs to the HepT RNase toxin family.</text>
</comment>
<dbReference type="InterPro" id="IPR008201">
    <property type="entry name" value="HepT-like"/>
</dbReference>
<evidence type="ECO:0000256" key="4">
    <source>
        <dbReference type="ARBA" id="ARBA00024207"/>
    </source>
</evidence>
<keyword evidence="3" id="KW-0378">Hydrolase</keyword>
<evidence type="ECO:0000256" key="2">
    <source>
        <dbReference type="ARBA" id="ARBA00022722"/>
    </source>
</evidence>
<dbReference type="InterPro" id="IPR037038">
    <property type="entry name" value="HepT-like_sf"/>
</dbReference>
<dbReference type="Gene3D" id="1.20.120.580">
    <property type="entry name" value="bsu32300-like"/>
    <property type="match status" value="1"/>
</dbReference>
<name>A0AAU8H3F6_9BACT</name>
<dbReference type="KEGG" id="tob:V4D31_00635"/>